<evidence type="ECO:0000256" key="9">
    <source>
        <dbReference type="RuleBase" id="RU000682"/>
    </source>
</evidence>
<accession>A0A7J0DTF7</accession>
<keyword evidence="3 8" id="KW-0238">DNA-binding</keyword>
<dbReference type="Pfam" id="PF00046">
    <property type="entry name" value="Homeodomain"/>
    <property type="match status" value="1"/>
</dbReference>
<feature type="compositionally biased region" description="Basic and acidic residues" evidence="12">
    <location>
        <begin position="1"/>
        <end position="12"/>
    </location>
</feature>
<evidence type="ECO:0000256" key="6">
    <source>
        <dbReference type="ARBA" id="ARBA00023242"/>
    </source>
</evidence>
<keyword evidence="5 10" id="KW-0804">Transcription</keyword>
<gene>
    <name evidence="14" type="ORF">Acr_00g0078110</name>
</gene>
<dbReference type="GO" id="GO:0000981">
    <property type="term" value="F:DNA-binding transcription factor activity, RNA polymerase II-specific"/>
    <property type="evidence" value="ECO:0007669"/>
    <property type="project" value="UniProtKB-UniRule"/>
</dbReference>
<dbReference type="FunFam" id="1.10.10.60:FF:000144">
    <property type="entry name" value="homeobox-leucine zipper protein ATHB-6-like"/>
    <property type="match status" value="1"/>
</dbReference>
<evidence type="ECO:0000313" key="15">
    <source>
        <dbReference type="Proteomes" id="UP000585474"/>
    </source>
</evidence>
<dbReference type="PROSITE" id="PS50071">
    <property type="entry name" value="HOMEOBOX_2"/>
    <property type="match status" value="1"/>
</dbReference>
<keyword evidence="4 8" id="KW-0371">Homeobox</keyword>
<dbReference type="InterPro" id="IPR017970">
    <property type="entry name" value="Homeobox_CS"/>
</dbReference>
<dbReference type="SUPFAM" id="SSF46689">
    <property type="entry name" value="Homeodomain-like"/>
    <property type="match status" value="1"/>
</dbReference>
<evidence type="ECO:0000256" key="7">
    <source>
        <dbReference type="ARBA" id="ARBA00025748"/>
    </source>
</evidence>
<comment type="caution">
    <text evidence="14">The sequence shown here is derived from an EMBL/GenBank/DDBJ whole genome shotgun (WGS) entry which is preliminary data.</text>
</comment>
<feature type="DNA-binding region" description="Homeobox" evidence="8">
    <location>
        <begin position="37"/>
        <end position="96"/>
    </location>
</feature>
<dbReference type="Gene3D" id="1.10.10.60">
    <property type="entry name" value="Homeodomain-like"/>
    <property type="match status" value="1"/>
</dbReference>
<feature type="coiled-coil region" evidence="11">
    <location>
        <begin position="87"/>
        <end position="128"/>
    </location>
</feature>
<dbReference type="AlphaFoldDB" id="A0A7J0DTF7"/>
<proteinExistence type="inferred from homology"/>
<protein>
    <recommendedName>
        <fullName evidence="10">Homeobox-leucine zipper protein</fullName>
    </recommendedName>
    <alternativeName>
        <fullName evidence="10">HD-ZIP protein</fullName>
    </alternativeName>
    <alternativeName>
        <fullName evidence="10">Homeodomain transcription factor</fullName>
    </alternativeName>
</protein>
<dbReference type="GO" id="GO:0005634">
    <property type="term" value="C:nucleus"/>
    <property type="evidence" value="ECO:0007669"/>
    <property type="project" value="UniProtKB-SubCell"/>
</dbReference>
<keyword evidence="2 10" id="KW-0805">Transcription regulation</keyword>
<dbReference type="SMART" id="SM00389">
    <property type="entry name" value="HOX"/>
    <property type="match status" value="1"/>
</dbReference>
<dbReference type="PROSITE" id="PS00027">
    <property type="entry name" value="HOMEOBOX_1"/>
    <property type="match status" value="1"/>
</dbReference>
<dbReference type="InterPro" id="IPR001356">
    <property type="entry name" value="HD"/>
</dbReference>
<comment type="subcellular location">
    <subcellularLocation>
        <location evidence="1 8 9">Nucleus</location>
    </subcellularLocation>
</comment>
<dbReference type="PRINTS" id="PR00031">
    <property type="entry name" value="HTHREPRESSR"/>
</dbReference>
<evidence type="ECO:0000256" key="1">
    <source>
        <dbReference type="ARBA" id="ARBA00004123"/>
    </source>
</evidence>
<dbReference type="InterPro" id="IPR003106">
    <property type="entry name" value="Leu_zip_homeo"/>
</dbReference>
<organism evidence="14 15">
    <name type="scientific">Actinidia rufa</name>
    <dbReference type="NCBI Taxonomy" id="165716"/>
    <lineage>
        <taxon>Eukaryota</taxon>
        <taxon>Viridiplantae</taxon>
        <taxon>Streptophyta</taxon>
        <taxon>Embryophyta</taxon>
        <taxon>Tracheophyta</taxon>
        <taxon>Spermatophyta</taxon>
        <taxon>Magnoliopsida</taxon>
        <taxon>eudicotyledons</taxon>
        <taxon>Gunneridae</taxon>
        <taxon>Pentapetalae</taxon>
        <taxon>asterids</taxon>
        <taxon>Ericales</taxon>
        <taxon>Actinidiaceae</taxon>
        <taxon>Actinidia</taxon>
    </lineage>
</organism>
<sequence length="231" mass="27142">MVNFEDVRETNPTDRPFLPLLEKEEDGNEGYEGGFRQPEKKRRLRADQVHFLERSFEVENKLEPEKKAQLAKELGLHPRQVAIWFQNRRARFKTKRLEKDYDALKANYGRLKVEYEGLLKEQDRLRNENQVITSIQWLKKPPQKNPNFAASDKSQTPMMVCKQEEATSAKSVLLDSEQSDFSQDEEDDLARKLLPLPCLPKLEDGCYNEPPPNGYNWNFLVEGQPSWLWPY</sequence>
<keyword evidence="6 8" id="KW-0539">Nucleus</keyword>
<name>A0A7J0DTF7_9ERIC</name>
<comment type="function">
    <text evidence="10">Transcription factor.</text>
</comment>
<evidence type="ECO:0000313" key="14">
    <source>
        <dbReference type="EMBL" id="GFS42102.1"/>
    </source>
</evidence>
<dbReference type="InterPro" id="IPR009057">
    <property type="entry name" value="Homeodomain-like_sf"/>
</dbReference>
<evidence type="ECO:0000256" key="8">
    <source>
        <dbReference type="PROSITE-ProRule" id="PRU00108"/>
    </source>
</evidence>
<evidence type="ECO:0000256" key="3">
    <source>
        <dbReference type="ARBA" id="ARBA00023125"/>
    </source>
</evidence>
<keyword evidence="11" id="KW-0175">Coiled coil</keyword>
<evidence type="ECO:0000256" key="12">
    <source>
        <dbReference type="SAM" id="MobiDB-lite"/>
    </source>
</evidence>
<dbReference type="PANTHER" id="PTHR24326:SF606">
    <property type="entry name" value="HOMEOBOX-LEUCINE ZIPPER PROTEIN ATHB-54"/>
    <property type="match status" value="1"/>
</dbReference>
<evidence type="ECO:0000256" key="11">
    <source>
        <dbReference type="SAM" id="Coils"/>
    </source>
</evidence>
<dbReference type="GO" id="GO:0000976">
    <property type="term" value="F:transcription cis-regulatory region binding"/>
    <property type="evidence" value="ECO:0007669"/>
    <property type="project" value="UniProtKB-ARBA"/>
</dbReference>
<evidence type="ECO:0000256" key="2">
    <source>
        <dbReference type="ARBA" id="ARBA00023015"/>
    </source>
</evidence>
<dbReference type="InterPro" id="IPR045224">
    <property type="entry name" value="HDZip_class_I_plant"/>
</dbReference>
<dbReference type="Proteomes" id="UP000585474">
    <property type="component" value="Unassembled WGS sequence"/>
</dbReference>
<evidence type="ECO:0000256" key="4">
    <source>
        <dbReference type="ARBA" id="ARBA00023155"/>
    </source>
</evidence>
<reference evidence="15" key="1">
    <citation type="submission" date="2019-07" db="EMBL/GenBank/DDBJ databases">
        <title>De Novo Assembly of kiwifruit Actinidia rufa.</title>
        <authorList>
            <person name="Sugita-Konishi S."/>
            <person name="Sato K."/>
            <person name="Mori E."/>
            <person name="Abe Y."/>
            <person name="Kisaki G."/>
            <person name="Hamano K."/>
            <person name="Suezawa K."/>
            <person name="Otani M."/>
            <person name="Fukuda T."/>
            <person name="Manabe T."/>
            <person name="Gomi K."/>
            <person name="Tabuchi M."/>
            <person name="Akimitsu K."/>
            <person name="Kataoka I."/>
        </authorList>
    </citation>
    <scope>NUCLEOTIDE SEQUENCE [LARGE SCALE GENOMIC DNA]</scope>
    <source>
        <strain evidence="15">cv. Fuchu</strain>
    </source>
</reference>
<comment type="similarity">
    <text evidence="7 10">Belongs to the HD-ZIP homeobox family. Class I subfamily.</text>
</comment>
<dbReference type="CDD" id="cd00086">
    <property type="entry name" value="homeodomain"/>
    <property type="match status" value="1"/>
</dbReference>
<keyword evidence="15" id="KW-1185">Reference proteome</keyword>
<dbReference type="Pfam" id="PF02183">
    <property type="entry name" value="HALZ"/>
    <property type="match status" value="1"/>
</dbReference>
<feature type="domain" description="Homeobox" evidence="13">
    <location>
        <begin position="35"/>
        <end position="95"/>
    </location>
</feature>
<feature type="region of interest" description="Disordered" evidence="12">
    <location>
        <begin position="1"/>
        <end position="42"/>
    </location>
</feature>
<dbReference type="InterPro" id="IPR000047">
    <property type="entry name" value="HTH_motif"/>
</dbReference>
<dbReference type="OrthoDB" id="6159439at2759"/>
<dbReference type="EMBL" id="BJWL01000392">
    <property type="protein sequence ID" value="GFS42102.1"/>
    <property type="molecule type" value="Genomic_DNA"/>
</dbReference>
<dbReference type="PANTHER" id="PTHR24326">
    <property type="entry name" value="HOMEOBOX-LEUCINE ZIPPER PROTEIN"/>
    <property type="match status" value="1"/>
</dbReference>
<evidence type="ECO:0000256" key="10">
    <source>
        <dbReference type="RuleBase" id="RU369038"/>
    </source>
</evidence>
<evidence type="ECO:0000259" key="13">
    <source>
        <dbReference type="PROSITE" id="PS50071"/>
    </source>
</evidence>
<dbReference type="GO" id="GO:0045893">
    <property type="term" value="P:positive regulation of DNA-templated transcription"/>
    <property type="evidence" value="ECO:0007669"/>
    <property type="project" value="TreeGrafter"/>
</dbReference>
<evidence type="ECO:0000256" key="5">
    <source>
        <dbReference type="ARBA" id="ARBA00023163"/>
    </source>
</evidence>